<feature type="compositionally biased region" description="Basic and acidic residues" evidence="1">
    <location>
        <begin position="504"/>
        <end position="513"/>
    </location>
</feature>
<feature type="compositionally biased region" description="Pro residues" evidence="1">
    <location>
        <begin position="675"/>
        <end position="685"/>
    </location>
</feature>
<feature type="compositionally biased region" description="Basic and acidic residues" evidence="1">
    <location>
        <begin position="789"/>
        <end position="798"/>
    </location>
</feature>
<dbReference type="Pfam" id="PF20231">
    <property type="entry name" value="DUF6589"/>
    <property type="match status" value="1"/>
</dbReference>
<name>A0A6A4H758_9AGAR</name>
<feature type="compositionally biased region" description="Low complexity" evidence="1">
    <location>
        <begin position="713"/>
        <end position="722"/>
    </location>
</feature>
<evidence type="ECO:0000313" key="4">
    <source>
        <dbReference type="Proteomes" id="UP000799118"/>
    </source>
</evidence>
<reference evidence="3" key="1">
    <citation type="journal article" date="2019" name="Environ. Microbiol.">
        <title>Fungal ecological strategies reflected in gene transcription - a case study of two litter decomposers.</title>
        <authorList>
            <person name="Barbi F."/>
            <person name="Kohler A."/>
            <person name="Barry K."/>
            <person name="Baskaran P."/>
            <person name="Daum C."/>
            <person name="Fauchery L."/>
            <person name="Ihrmark K."/>
            <person name="Kuo A."/>
            <person name="LaButti K."/>
            <person name="Lipzen A."/>
            <person name="Morin E."/>
            <person name="Grigoriev I.V."/>
            <person name="Henrissat B."/>
            <person name="Lindahl B."/>
            <person name="Martin F."/>
        </authorList>
    </citation>
    <scope>NUCLEOTIDE SEQUENCE</scope>
    <source>
        <strain evidence="3">JB14</strain>
    </source>
</reference>
<feature type="region of interest" description="Disordered" evidence="1">
    <location>
        <begin position="660"/>
        <end position="741"/>
    </location>
</feature>
<feature type="domain" description="DUF6589" evidence="2">
    <location>
        <begin position="174"/>
        <end position="648"/>
    </location>
</feature>
<sequence>MRNLTHDPRVPDEFSAQVPVRIAATANERTKAKGVCTVTKEDLMSFRLAERAKLFQKRAPLVWYLTQCMAAPKKNGKLVDHKHRSPELIQTAVISSFALSQNQYANGYMAIQLMGVWHIACGSHVDEFLRVWEGGIGLENRMICGCTCTMIGLEDCAPDAFDAEDCLACILKNERPGLTVSQLWNDINWEHICGVQTLHVLRALLSYCPLLNFMEKLVSEAFRTKYAIHCMRAGWKTKVVPLGCNSEHEIETAGMLHALHNFFSQAGVSPDLASSLLAWVTGDGGSLLAIDNAKKYLAAMYDPEDPESDYKNLHHVIPTLGIWHTQSTMQNTIAGNHYGPLATDVPSALSQSAACTGFKHPTNFKDCGNYYPLQQSMTAVWETQIIDCWRQVLIELSLDNYKKVVPHFEDLARDSRLPTFEWFLEKAECIVNQYMTPDAYKQALSKELNNSTSNALKFPIGKPFSFSTSRTVTSDSAATENALDEGGDANDGDVEEDEPVEESTTEKKPTAHTEKAGFTGDWVLANLILFKMEYSFWIKAAYAIPEGDIGWVWEILKIWIFVAAGGNNMNYVYLLLEMYCLFRYESSKNLRDAIWNNWLVNVTGELGKNIPDDLLQEHYNQWIEDIVKKCGKNFDDKFLRNAISPNSEWQYCKPWITKEKQQNPLDSSTASPSAPSSPSPLPPSDPLQLQSPVPPSLSPIPEPSRTPSPILVDSQTSSSSGTSDEDKKTSEEEARSDDEELLEEISLSRLPFGPELMASIDPSSGRLIYEWDSDAEELDDGNAESGDSSDARDGRDFELDSDSE</sequence>
<organism evidence="3 4">
    <name type="scientific">Gymnopus androsaceus JB14</name>
    <dbReference type="NCBI Taxonomy" id="1447944"/>
    <lineage>
        <taxon>Eukaryota</taxon>
        <taxon>Fungi</taxon>
        <taxon>Dikarya</taxon>
        <taxon>Basidiomycota</taxon>
        <taxon>Agaricomycotina</taxon>
        <taxon>Agaricomycetes</taxon>
        <taxon>Agaricomycetidae</taxon>
        <taxon>Agaricales</taxon>
        <taxon>Marasmiineae</taxon>
        <taxon>Omphalotaceae</taxon>
        <taxon>Gymnopus</taxon>
    </lineage>
</organism>
<accession>A0A6A4H758</accession>
<keyword evidence="4" id="KW-1185">Reference proteome</keyword>
<dbReference type="InterPro" id="IPR046496">
    <property type="entry name" value="DUF6589"/>
</dbReference>
<feature type="region of interest" description="Disordered" evidence="1">
    <location>
        <begin position="771"/>
        <end position="804"/>
    </location>
</feature>
<feature type="compositionally biased region" description="Basic and acidic residues" evidence="1">
    <location>
        <begin position="724"/>
        <end position="733"/>
    </location>
</feature>
<feature type="compositionally biased region" description="Pro residues" evidence="1">
    <location>
        <begin position="692"/>
        <end position="706"/>
    </location>
</feature>
<gene>
    <name evidence="3" type="ORF">BT96DRAFT_999358</name>
</gene>
<dbReference type="OrthoDB" id="3240429at2759"/>
<dbReference type="Proteomes" id="UP000799118">
    <property type="component" value="Unassembled WGS sequence"/>
</dbReference>
<feature type="compositionally biased region" description="Low complexity" evidence="1">
    <location>
        <begin position="664"/>
        <end position="674"/>
    </location>
</feature>
<dbReference type="EMBL" id="ML769569">
    <property type="protein sequence ID" value="KAE9393583.1"/>
    <property type="molecule type" value="Genomic_DNA"/>
</dbReference>
<feature type="region of interest" description="Disordered" evidence="1">
    <location>
        <begin position="475"/>
        <end position="513"/>
    </location>
</feature>
<proteinExistence type="predicted"/>
<feature type="compositionally biased region" description="Acidic residues" evidence="1">
    <location>
        <begin position="482"/>
        <end position="503"/>
    </location>
</feature>
<dbReference type="AlphaFoldDB" id="A0A6A4H758"/>
<evidence type="ECO:0000259" key="2">
    <source>
        <dbReference type="Pfam" id="PF20231"/>
    </source>
</evidence>
<evidence type="ECO:0000256" key="1">
    <source>
        <dbReference type="SAM" id="MobiDB-lite"/>
    </source>
</evidence>
<feature type="compositionally biased region" description="Acidic residues" evidence="1">
    <location>
        <begin position="771"/>
        <end position="782"/>
    </location>
</feature>
<evidence type="ECO:0000313" key="3">
    <source>
        <dbReference type="EMBL" id="KAE9393583.1"/>
    </source>
</evidence>
<protein>
    <recommendedName>
        <fullName evidence="2">DUF6589 domain-containing protein</fullName>
    </recommendedName>
</protein>